<dbReference type="EMBL" id="HACG01034294">
    <property type="protein sequence ID" value="CEK81159.1"/>
    <property type="molecule type" value="Transcribed_RNA"/>
</dbReference>
<proteinExistence type="predicted"/>
<protein>
    <submittedName>
        <fullName evidence="1">Uncharacterized protein</fullName>
    </submittedName>
</protein>
<dbReference type="AlphaFoldDB" id="A0A0B7AJG5"/>
<evidence type="ECO:0000313" key="1">
    <source>
        <dbReference type="EMBL" id="CEK81159.1"/>
    </source>
</evidence>
<evidence type="ECO:0000313" key="2">
    <source>
        <dbReference type="EMBL" id="CEK81160.1"/>
    </source>
</evidence>
<organism evidence="1">
    <name type="scientific">Arion vulgaris</name>
    <dbReference type="NCBI Taxonomy" id="1028688"/>
    <lineage>
        <taxon>Eukaryota</taxon>
        <taxon>Metazoa</taxon>
        <taxon>Spiralia</taxon>
        <taxon>Lophotrochozoa</taxon>
        <taxon>Mollusca</taxon>
        <taxon>Gastropoda</taxon>
        <taxon>Heterobranchia</taxon>
        <taxon>Euthyneura</taxon>
        <taxon>Panpulmonata</taxon>
        <taxon>Eupulmonata</taxon>
        <taxon>Stylommatophora</taxon>
        <taxon>Helicina</taxon>
        <taxon>Arionoidea</taxon>
        <taxon>Arionidae</taxon>
        <taxon>Arion</taxon>
    </lineage>
</organism>
<accession>A0A0B7AJG5</accession>
<sequence>MEGKDLQQQQQRLQFLPSNEQVHTEWYNQSAYEMRYQNGHRTNDTRCKNNDTTKVYVGGYDQDAYGIMQDHVACGMIQGAHGMLQLKFTWNTIPMCAQN</sequence>
<name>A0A0B7AJG5_9EUPU</name>
<reference evidence="1" key="1">
    <citation type="submission" date="2014-12" db="EMBL/GenBank/DDBJ databases">
        <title>Insight into the proteome of Arion vulgaris.</title>
        <authorList>
            <person name="Aradska J."/>
            <person name="Bulat T."/>
            <person name="Smidak R."/>
            <person name="Sarate P."/>
            <person name="Gangsoo J."/>
            <person name="Sialana F."/>
            <person name="Bilban M."/>
            <person name="Lubec G."/>
        </authorList>
    </citation>
    <scope>NUCLEOTIDE SEQUENCE</scope>
    <source>
        <tissue evidence="1">Skin</tissue>
    </source>
</reference>
<gene>
    <name evidence="1" type="primary">ORF124618</name>
    <name evidence="2" type="synonym">ORF124621</name>
</gene>
<dbReference type="EMBL" id="HACG01034295">
    <property type="protein sequence ID" value="CEK81160.1"/>
    <property type="molecule type" value="Transcribed_RNA"/>
</dbReference>